<dbReference type="SUPFAM" id="SSF46689">
    <property type="entry name" value="Homeodomain-like"/>
    <property type="match status" value="1"/>
</dbReference>
<dbReference type="EMBL" id="VCKX01000020">
    <property type="protein sequence ID" value="TMR36978.1"/>
    <property type="molecule type" value="Genomic_DNA"/>
</dbReference>
<dbReference type="Proteomes" id="UP000306628">
    <property type="component" value="Unassembled WGS sequence"/>
</dbReference>
<gene>
    <name evidence="2" type="ORF">ETD85_09525</name>
</gene>
<evidence type="ECO:0000313" key="3">
    <source>
        <dbReference type="Proteomes" id="UP000306628"/>
    </source>
</evidence>
<dbReference type="Gene3D" id="1.10.10.10">
    <property type="entry name" value="Winged helix-like DNA-binding domain superfamily/Winged helix DNA-binding domain"/>
    <property type="match status" value="1"/>
</dbReference>
<feature type="coiled-coil region" evidence="1">
    <location>
        <begin position="56"/>
        <end position="83"/>
    </location>
</feature>
<dbReference type="GO" id="GO:0003677">
    <property type="term" value="F:DNA binding"/>
    <property type="evidence" value="ECO:0007669"/>
    <property type="project" value="InterPro"/>
</dbReference>
<evidence type="ECO:0000256" key="1">
    <source>
        <dbReference type="SAM" id="Coils"/>
    </source>
</evidence>
<dbReference type="Pfam" id="PF01527">
    <property type="entry name" value="HTH_Tnp_1"/>
    <property type="match status" value="1"/>
</dbReference>
<comment type="caution">
    <text evidence="2">The sequence shown here is derived from an EMBL/GenBank/DDBJ whole genome shotgun (WGS) entry which is preliminary data.</text>
</comment>
<evidence type="ECO:0008006" key="4">
    <source>
        <dbReference type="Google" id="ProtNLM"/>
    </source>
</evidence>
<name>A0A5S4GVJ8_9ACTN</name>
<dbReference type="GO" id="GO:0004803">
    <property type="term" value="F:transposase activity"/>
    <property type="evidence" value="ECO:0007669"/>
    <property type="project" value="InterPro"/>
</dbReference>
<reference evidence="2 3" key="1">
    <citation type="submission" date="2019-05" db="EMBL/GenBank/DDBJ databases">
        <title>Draft genome sequence of Nonomuraea zeae DSM 100528.</title>
        <authorList>
            <person name="Saricaoglu S."/>
            <person name="Isik K."/>
        </authorList>
    </citation>
    <scope>NUCLEOTIDE SEQUENCE [LARGE SCALE GENOMIC DNA]</scope>
    <source>
        <strain evidence="2 3">DSM 100528</strain>
    </source>
</reference>
<dbReference type="RefSeq" id="WP_138689258.1">
    <property type="nucleotide sequence ID" value="NZ_JBHSAZ010000044.1"/>
</dbReference>
<dbReference type="InterPro" id="IPR009057">
    <property type="entry name" value="Homeodomain-like_sf"/>
</dbReference>
<accession>A0A5S4GVJ8</accession>
<sequence length="228" mass="25861">MPNNYPPEFRRQMVEVVRAGRTPEELAKEFQPSAQSIRTWVRQADLDDGRRQDGLTSAEKDELARLRRENKILREEKEILRKAAAFFARETDLPEMKFRLIHAEKDHHEVSLLARVLGVSRQGYYAWAARQRRGPSARARRDAELTEQIRAHHQASDEIYGAPRGMAPVTVGCETCQYCHASAIPLRRREWAPAVGAASFGEAASLTFLLRGAFGDSPVEPFERPKPG</sequence>
<organism evidence="2 3">
    <name type="scientific">Nonomuraea zeae</name>
    <dbReference type="NCBI Taxonomy" id="1642303"/>
    <lineage>
        <taxon>Bacteria</taxon>
        <taxon>Bacillati</taxon>
        <taxon>Actinomycetota</taxon>
        <taxon>Actinomycetes</taxon>
        <taxon>Streptosporangiales</taxon>
        <taxon>Streptosporangiaceae</taxon>
        <taxon>Nonomuraea</taxon>
    </lineage>
</organism>
<dbReference type="OrthoDB" id="3699740at2"/>
<dbReference type="InterPro" id="IPR036388">
    <property type="entry name" value="WH-like_DNA-bd_sf"/>
</dbReference>
<proteinExistence type="predicted"/>
<dbReference type="GO" id="GO:0006313">
    <property type="term" value="P:DNA transposition"/>
    <property type="evidence" value="ECO:0007669"/>
    <property type="project" value="InterPro"/>
</dbReference>
<dbReference type="AlphaFoldDB" id="A0A5S4GVJ8"/>
<protein>
    <recommendedName>
        <fullName evidence="4">Transposase</fullName>
    </recommendedName>
</protein>
<keyword evidence="1" id="KW-0175">Coiled coil</keyword>
<dbReference type="InterPro" id="IPR002514">
    <property type="entry name" value="Transposase_8"/>
</dbReference>
<keyword evidence="3" id="KW-1185">Reference proteome</keyword>
<evidence type="ECO:0000313" key="2">
    <source>
        <dbReference type="EMBL" id="TMR36978.1"/>
    </source>
</evidence>